<dbReference type="GO" id="GO:0008017">
    <property type="term" value="F:microtubule binding"/>
    <property type="evidence" value="ECO:0007669"/>
    <property type="project" value="InterPro"/>
</dbReference>
<name>A0A8J6C200_DIALT</name>
<feature type="region of interest" description="Disordered" evidence="2">
    <location>
        <begin position="671"/>
        <end position="702"/>
    </location>
</feature>
<dbReference type="PANTHER" id="PTHR31355">
    <property type="entry name" value="MICROTUBULE-ASSOCIATED PROTEIN TORTIFOLIA1"/>
    <property type="match status" value="1"/>
</dbReference>
<feature type="compositionally biased region" description="Low complexity" evidence="2">
    <location>
        <begin position="598"/>
        <end position="614"/>
    </location>
</feature>
<keyword evidence="1" id="KW-0175">Coiled coil</keyword>
<dbReference type="GO" id="GO:0005874">
    <property type="term" value="C:microtubule"/>
    <property type="evidence" value="ECO:0007669"/>
    <property type="project" value="InterPro"/>
</dbReference>
<feature type="compositionally biased region" description="Basic and acidic residues" evidence="2">
    <location>
        <begin position="323"/>
        <end position="333"/>
    </location>
</feature>
<feature type="coiled-coil region" evidence="1">
    <location>
        <begin position="883"/>
        <end position="1041"/>
    </location>
</feature>
<reference evidence="4" key="1">
    <citation type="submission" date="2021-05" db="EMBL/GenBank/DDBJ databases">
        <title>The genome of the haptophyte Pavlova lutheri (Diacronema luteri, Pavlovales) - a model for lipid biosynthesis in eukaryotic algae.</title>
        <authorList>
            <person name="Hulatt C.J."/>
            <person name="Posewitz M.C."/>
        </authorList>
    </citation>
    <scope>NUCLEOTIDE SEQUENCE</scope>
    <source>
        <strain evidence="4">NIVA-4/92</strain>
    </source>
</reference>
<dbReference type="OrthoDB" id="298726at2759"/>
<feature type="compositionally biased region" description="Gly residues" evidence="2">
    <location>
        <begin position="301"/>
        <end position="311"/>
    </location>
</feature>
<feature type="compositionally biased region" description="Low complexity" evidence="2">
    <location>
        <begin position="487"/>
        <end position="500"/>
    </location>
</feature>
<proteinExistence type="predicted"/>
<feature type="region of interest" description="Disordered" evidence="2">
    <location>
        <begin position="292"/>
        <end position="416"/>
    </location>
</feature>
<protein>
    <recommendedName>
        <fullName evidence="3">TORTIFOLIA1/SINE1-2 N-terminal domain-containing protein</fullName>
    </recommendedName>
</protein>
<dbReference type="InterPro" id="IPR011989">
    <property type="entry name" value="ARM-like"/>
</dbReference>
<feature type="region of interest" description="Disordered" evidence="2">
    <location>
        <begin position="487"/>
        <end position="521"/>
    </location>
</feature>
<dbReference type="InterPro" id="IPR033337">
    <property type="entry name" value="TORTIFOLIA1/SINE1-2"/>
</dbReference>
<feature type="compositionally biased region" description="Gly residues" evidence="2">
    <location>
        <begin position="373"/>
        <end position="391"/>
    </location>
</feature>
<feature type="coiled-coil region" evidence="1">
    <location>
        <begin position="1236"/>
        <end position="1263"/>
    </location>
</feature>
<dbReference type="SUPFAM" id="SSF48371">
    <property type="entry name" value="ARM repeat"/>
    <property type="match status" value="1"/>
</dbReference>
<feature type="region of interest" description="Disordered" evidence="2">
    <location>
        <begin position="1383"/>
        <end position="1406"/>
    </location>
</feature>
<feature type="compositionally biased region" description="Basic and acidic residues" evidence="2">
    <location>
        <begin position="346"/>
        <end position="360"/>
    </location>
</feature>
<feature type="compositionally biased region" description="Basic and acidic residues" evidence="2">
    <location>
        <begin position="1207"/>
        <end position="1219"/>
    </location>
</feature>
<sequence>MAAARHDQLRHRLLAALSRLEDRATQPSTWAELCALARDAQPDDVSTFLDVLTKTNRHHSQLAQREAVRLLTVLADAHAGAFAAHAPRVVSSLIARIRDKESGRDVRDAVIGAVGDLVRTVAPRLGSAAPFFNPLLGALGEQVEATQATAAACLSAALRAAGPLGDDVAARLHGALLRLLHHGALRAQPALLAAAGAFLTASGDAARPYAPSLTAPLLAACTAAEFATRKAAAEVVALAIVAHARALAPQSSKLLAALGALKADKSNVVRAAAARALDDAQRALDDAAALAAPPAARRAGSAGGARNGAGGERARAAHAAASELREQIRRDRQSAPGAGGWGWEVTAKEPPSHLRAHEQRPPLSARSEPADPPGGGAWRRGWGEAGGGGDANGWNPHQHRPPPPPRSDGGRGYAAGARAGGCPAGCNDDAYEARWDGSLSAEPSLYAESVGSEYAPSIHACAPLSARTAAGDGDGGVNGAYAQGARARAGDGTSSGVESDSGGDGGGGGGVDGTVDPLGVSIVGELPPRAAHVGGGRYARRHSFERRRHSFERPARSDVTHTGPLVRAASADQAVVNDAQSNGVWSECSTRSRAVSRGAAAASSASPERASGSRVRLGAGPDGGGAGPAGGGAQAPDRRSRAVWTRDRGAVLAMLGLEAEHGAADAERGVAGGAGAHASDADRDAARDAAPGTRGVRDDEQRVAPCGALSGSLALFPPPGQRRASILLSPSPALVSVPPALSLVALPASNLRYAESNSAPCARTEAARAPNAPLVSAPPPADGGAREHCGAAAPPISLLRPRVAPTADHALQRMRDARSPEPTHMPTDAHDGSAAVGRDGDGRDDSDGDGGDWPTCGDGRCDDGDDGDGCSDVASGSRGNARAHGAAAELAALRSELASAQQAARASADTAAVAVERARARADAAEVEAAAATARAADEVARAHARTAEAVQRAEARAAGAEARAAEAEARASAARADAAAAADEASVAREDARERAEAAAAAECARAAQQRELDAAMRGVEAAEARAASVERGAAAAQAEAASALSALSVTVAQLEARLHDASGRELAAGAERAALVARLDADARAAVAERVALAAQLRAAVDAAGAADAERAEIGVRLHDVAARLLEAEAGRAAALERAELAEAAVAAADGSARAERADAEATRAALARAHAAAEEATNACAAEAERTAERARDADAQRASAARAADEAARARDAEASARSAAEADALAARGAAAAAEAARAAAEQRAVAAEADAADARGAQHAAEAGCARANAHAQAAGAHAAEQVARADAAERAAAEAEGSLVDALGRLGRLQLDHNKAVEERDIADARARDALAAADAADARALAEAAAAADARAAMAELQARARELAERADEAEARLAERAASRASGARPRPGVGAWQPLPTKEVAFGGETPRGGRQPLVPTRAGARAAPVSTAAAARAAAAAAAHGMTPGGGAMAGHAAHGRRPSGAAAYGVPAASAALAARLSRP</sequence>
<feature type="compositionally biased region" description="Gly residues" evidence="2">
    <location>
        <begin position="620"/>
        <end position="633"/>
    </location>
</feature>
<dbReference type="Proteomes" id="UP000751190">
    <property type="component" value="Unassembled WGS sequence"/>
</dbReference>
<keyword evidence="5" id="KW-1185">Reference proteome</keyword>
<accession>A0A8J6C200</accession>
<evidence type="ECO:0000313" key="4">
    <source>
        <dbReference type="EMBL" id="KAG8459307.1"/>
    </source>
</evidence>
<evidence type="ECO:0000313" key="5">
    <source>
        <dbReference type="Proteomes" id="UP000751190"/>
    </source>
</evidence>
<feature type="region of interest" description="Disordered" evidence="2">
    <location>
        <begin position="770"/>
        <end position="863"/>
    </location>
</feature>
<dbReference type="Pfam" id="PF24714">
    <property type="entry name" value="TOR1L1_N"/>
    <property type="match status" value="1"/>
</dbReference>
<gene>
    <name evidence="4" type="ORF">KFE25_014152</name>
</gene>
<feature type="compositionally biased region" description="Basic and acidic residues" evidence="2">
    <location>
        <begin position="810"/>
        <end position="831"/>
    </location>
</feature>
<organism evidence="4 5">
    <name type="scientific">Diacronema lutheri</name>
    <name type="common">Unicellular marine alga</name>
    <name type="synonym">Monochrysis lutheri</name>
    <dbReference type="NCBI Taxonomy" id="2081491"/>
    <lineage>
        <taxon>Eukaryota</taxon>
        <taxon>Haptista</taxon>
        <taxon>Haptophyta</taxon>
        <taxon>Pavlovophyceae</taxon>
        <taxon>Pavlovales</taxon>
        <taxon>Pavlovaceae</taxon>
        <taxon>Diacronema</taxon>
    </lineage>
</organism>
<feature type="region of interest" description="Disordered" evidence="2">
    <location>
        <begin position="1181"/>
        <end position="1219"/>
    </location>
</feature>
<comment type="caution">
    <text evidence="4">The sequence shown here is derived from an EMBL/GenBank/DDBJ whole genome shotgun (WGS) entry which is preliminary data.</text>
</comment>
<dbReference type="PANTHER" id="PTHR31355:SF7">
    <property type="entry name" value="MICROTUBULE-ASSOCIATED PROTEIN TORTIFOLIA1"/>
    <property type="match status" value="1"/>
</dbReference>
<feature type="compositionally biased region" description="Basic and acidic residues" evidence="2">
    <location>
        <begin position="1186"/>
        <end position="1199"/>
    </location>
</feature>
<dbReference type="InterPro" id="IPR016024">
    <property type="entry name" value="ARM-type_fold"/>
</dbReference>
<evidence type="ECO:0000259" key="3">
    <source>
        <dbReference type="Pfam" id="PF24714"/>
    </source>
</evidence>
<evidence type="ECO:0000256" key="1">
    <source>
        <dbReference type="SAM" id="Coils"/>
    </source>
</evidence>
<feature type="region of interest" description="Disordered" evidence="2">
    <location>
        <begin position="598"/>
        <end position="642"/>
    </location>
</feature>
<dbReference type="EMBL" id="JAGTXO010000042">
    <property type="protein sequence ID" value="KAG8459307.1"/>
    <property type="molecule type" value="Genomic_DNA"/>
</dbReference>
<feature type="domain" description="TORTIFOLIA1/SINE1-2 N-terminal" evidence="3">
    <location>
        <begin position="8"/>
        <end position="278"/>
    </location>
</feature>
<feature type="region of interest" description="Disordered" evidence="2">
    <location>
        <begin position="1456"/>
        <end position="1477"/>
    </location>
</feature>
<feature type="compositionally biased region" description="Gly residues" evidence="2">
    <location>
        <begin position="502"/>
        <end position="512"/>
    </location>
</feature>
<dbReference type="InterPro" id="IPR057600">
    <property type="entry name" value="TORTIFOLIA1/SINE1-2_N"/>
</dbReference>
<dbReference type="Gene3D" id="1.25.10.10">
    <property type="entry name" value="Leucine-rich Repeat Variant"/>
    <property type="match status" value="1"/>
</dbReference>
<evidence type="ECO:0000256" key="2">
    <source>
        <dbReference type="SAM" id="MobiDB-lite"/>
    </source>
</evidence>